<feature type="domain" description="Glutamine amidotransferase" evidence="6">
    <location>
        <begin position="65"/>
        <end position="203"/>
    </location>
</feature>
<proteinExistence type="inferred from homology"/>
<dbReference type="CDD" id="cd01741">
    <property type="entry name" value="GATase1_1"/>
    <property type="match status" value="1"/>
</dbReference>
<dbReference type="AlphaFoldDB" id="A0A4V4H9V4"/>
<keyword evidence="5" id="KW-0378">Hydrolase</keyword>
<dbReference type="PANTHER" id="PTHR42695">
    <property type="entry name" value="GLUTAMINE AMIDOTRANSFERASE YLR126C-RELATED"/>
    <property type="match status" value="1"/>
</dbReference>
<evidence type="ECO:0000256" key="5">
    <source>
        <dbReference type="ARBA" id="ARBA00022801"/>
    </source>
</evidence>
<dbReference type="Gene3D" id="3.40.50.880">
    <property type="match status" value="1"/>
</dbReference>
<dbReference type="GO" id="GO:0019760">
    <property type="term" value="P:glucosinolate metabolic process"/>
    <property type="evidence" value="ECO:0007669"/>
    <property type="project" value="UniProtKB-ARBA"/>
</dbReference>
<evidence type="ECO:0000313" key="7">
    <source>
        <dbReference type="EMBL" id="THU73065.1"/>
    </source>
</evidence>
<dbReference type="PROSITE" id="PS51273">
    <property type="entry name" value="GATASE_TYPE_1"/>
    <property type="match status" value="1"/>
</dbReference>
<keyword evidence="8" id="KW-1185">Reference proteome</keyword>
<dbReference type="InterPro" id="IPR044992">
    <property type="entry name" value="ChyE-like"/>
</dbReference>
<evidence type="ECO:0000256" key="1">
    <source>
        <dbReference type="ARBA" id="ARBA00004514"/>
    </source>
</evidence>
<dbReference type="Pfam" id="PF00117">
    <property type="entry name" value="GATase"/>
    <property type="match status" value="1"/>
</dbReference>
<dbReference type="PANTHER" id="PTHR42695:SF13">
    <property type="entry name" value="GLUTAMINE AMIDOTRANSFERASE CLASS-I FAMILY PROTEIN, EXPRESSED"/>
    <property type="match status" value="1"/>
</dbReference>
<comment type="pathway">
    <text evidence="2">Secondary metabolite biosynthesis.</text>
</comment>
<keyword evidence="4" id="KW-0963">Cytoplasm</keyword>
<accession>A0A4V4H9V4</accession>
<dbReference type="Proteomes" id="UP000317650">
    <property type="component" value="Chromosome 4"/>
</dbReference>
<evidence type="ECO:0000313" key="8">
    <source>
        <dbReference type="Proteomes" id="UP000317650"/>
    </source>
</evidence>
<name>A0A4V4H9V4_MUSBA</name>
<dbReference type="GO" id="GO:0005829">
    <property type="term" value="C:cytosol"/>
    <property type="evidence" value="ECO:0007669"/>
    <property type="project" value="UniProtKB-SubCell"/>
</dbReference>
<dbReference type="GO" id="GO:0008233">
    <property type="term" value="F:peptidase activity"/>
    <property type="evidence" value="ECO:0007669"/>
    <property type="project" value="UniProtKB-ARBA"/>
</dbReference>
<dbReference type="InterPro" id="IPR029062">
    <property type="entry name" value="Class_I_gatase-like"/>
</dbReference>
<protein>
    <recommendedName>
        <fullName evidence="6">Glutamine amidotransferase domain-containing protein</fullName>
    </recommendedName>
</protein>
<comment type="subcellular location">
    <subcellularLocation>
        <location evidence="1">Cytoplasm</location>
        <location evidence="1">Cytosol</location>
    </subcellularLocation>
</comment>
<comment type="similarity">
    <text evidence="3">Belongs to the peptidase C26 family.</text>
</comment>
<reference evidence="7 8" key="1">
    <citation type="journal article" date="2019" name="Nat. Plants">
        <title>Genome sequencing of Musa balbisiana reveals subgenome evolution and function divergence in polyploid bananas.</title>
        <authorList>
            <person name="Yao X."/>
        </authorList>
    </citation>
    <scope>NUCLEOTIDE SEQUENCE [LARGE SCALE GENOMIC DNA]</scope>
    <source>
        <strain evidence="8">cv. DH-PKW</strain>
        <tissue evidence="7">Leaves</tissue>
    </source>
</reference>
<dbReference type="EMBL" id="PYDT01000001">
    <property type="protein sequence ID" value="THU73065.1"/>
    <property type="molecule type" value="Genomic_DNA"/>
</dbReference>
<evidence type="ECO:0000256" key="4">
    <source>
        <dbReference type="ARBA" id="ARBA00022490"/>
    </source>
</evidence>
<evidence type="ECO:0000256" key="3">
    <source>
        <dbReference type="ARBA" id="ARBA00011083"/>
    </source>
</evidence>
<dbReference type="SUPFAM" id="SSF52317">
    <property type="entry name" value="Class I glutamine amidotransferase-like"/>
    <property type="match status" value="1"/>
</dbReference>
<evidence type="ECO:0000256" key="2">
    <source>
        <dbReference type="ARBA" id="ARBA00005179"/>
    </source>
</evidence>
<comment type="caution">
    <text evidence="7">The sequence shown here is derived from an EMBL/GenBank/DDBJ whole genome shotgun (WGS) entry which is preliminary data.</text>
</comment>
<dbReference type="FunFam" id="3.40.50.880:FF:000040">
    <property type="entry name" value="Gamma-glutamyl peptidase 5"/>
    <property type="match status" value="1"/>
</dbReference>
<sequence>MGGGYGEGEAEGRRFAVLLCAEDSEYVKKVHGGYFKVFVSLLGEEGETWHVYRAARGELPPAEDVDAYDGFVISGSCSDAHGDDQWIRDLLSLIEALVSKKKQLLGVCFGHQILSRALGGKTGRAKRGWDIGVTCIHPSHSTIKQFSSLHIPSHLPIIECHRDEVWELPPNAEVMAQSEKTGIEIFRYGNHVMGIQGHPEYTKDILMHLIDRLLQLNLIQNCHAEAAKASVEAGEPNREAWRKLCKAFLKSQL</sequence>
<evidence type="ECO:0000259" key="6">
    <source>
        <dbReference type="Pfam" id="PF00117"/>
    </source>
</evidence>
<gene>
    <name evidence="7" type="ORF">C4D60_Mb04t18880</name>
</gene>
<dbReference type="STRING" id="52838.A0A4V4H9V4"/>
<dbReference type="InterPro" id="IPR017926">
    <property type="entry name" value="GATASE"/>
</dbReference>
<organism evidence="7 8">
    <name type="scientific">Musa balbisiana</name>
    <name type="common">Banana</name>
    <dbReference type="NCBI Taxonomy" id="52838"/>
    <lineage>
        <taxon>Eukaryota</taxon>
        <taxon>Viridiplantae</taxon>
        <taxon>Streptophyta</taxon>
        <taxon>Embryophyta</taxon>
        <taxon>Tracheophyta</taxon>
        <taxon>Spermatophyta</taxon>
        <taxon>Magnoliopsida</taxon>
        <taxon>Liliopsida</taxon>
        <taxon>Zingiberales</taxon>
        <taxon>Musaceae</taxon>
        <taxon>Musa</taxon>
    </lineage>
</organism>